<dbReference type="InterPro" id="IPR027417">
    <property type="entry name" value="P-loop_NTPase"/>
</dbReference>
<keyword evidence="1" id="KW-0547">Nucleotide-binding</keyword>
<evidence type="ECO:0000313" key="5">
    <source>
        <dbReference type="Proteomes" id="UP000501058"/>
    </source>
</evidence>
<feature type="domain" description="ORC1/DEAH AAA+ ATPase" evidence="3">
    <location>
        <begin position="13"/>
        <end position="124"/>
    </location>
</feature>
<dbReference type="CDD" id="cd00009">
    <property type="entry name" value="AAA"/>
    <property type="match status" value="1"/>
</dbReference>
<organism evidence="4 5">
    <name type="scientific">Propioniciclava coleopterorum</name>
    <dbReference type="NCBI Taxonomy" id="2714937"/>
    <lineage>
        <taxon>Bacteria</taxon>
        <taxon>Bacillati</taxon>
        <taxon>Actinomycetota</taxon>
        <taxon>Actinomycetes</taxon>
        <taxon>Propionibacteriales</taxon>
        <taxon>Propionibacteriaceae</taxon>
        <taxon>Propioniciclava</taxon>
    </lineage>
</organism>
<accession>A0A6G7Y4S5</accession>
<dbReference type="GO" id="GO:0016887">
    <property type="term" value="F:ATP hydrolysis activity"/>
    <property type="evidence" value="ECO:0007669"/>
    <property type="project" value="InterPro"/>
</dbReference>
<gene>
    <name evidence="4" type="ORF">G7070_05425</name>
</gene>
<keyword evidence="2 4" id="KW-0067">ATP-binding</keyword>
<name>A0A6G7Y4S5_9ACTN</name>
<sequence>MEELAALAATITSGARVAWLIGPEGVGKSTLARAASSLAGHPVHRVDVYPEDRHRPLSAADDLAHALGIELGDEPASALLSALADASPSCLLIEDAQWMDEASQVTLWRVIRRVRRLPMFLIVTSTDEPGPLFDGLTLLLRSPEAGRILPIEPFGEAEAAEYLRRQLGIPTAGDTLSRVLDATGGTRPCCPRWSISCACRPDPPTCCPCCAGSPRRPTEAAWCVSTWRRRGRRPVRPTGRRCWRWPKPANWTVPDWHGCCTCAACPTRASRASWPPGSSCVPAPRRSGCGTTARRR</sequence>
<proteinExistence type="predicted"/>
<dbReference type="PANTHER" id="PTHR16305:SF28">
    <property type="entry name" value="GUANYLATE CYCLASE DOMAIN-CONTAINING PROTEIN"/>
    <property type="match status" value="1"/>
</dbReference>
<dbReference type="Gene3D" id="3.40.50.300">
    <property type="entry name" value="P-loop containing nucleotide triphosphate hydrolases"/>
    <property type="match status" value="1"/>
</dbReference>
<evidence type="ECO:0000256" key="2">
    <source>
        <dbReference type="ARBA" id="ARBA00022840"/>
    </source>
</evidence>
<protein>
    <submittedName>
        <fullName evidence="4">ATP-binding protein</fullName>
    </submittedName>
</protein>
<dbReference type="EMBL" id="CP049865">
    <property type="protein sequence ID" value="QIK71820.1"/>
    <property type="molecule type" value="Genomic_DNA"/>
</dbReference>
<evidence type="ECO:0000313" key="4">
    <source>
        <dbReference type="EMBL" id="QIK71820.1"/>
    </source>
</evidence>
<dbReference type="SUPFAM" id="SSF52540">
    <property type="entry name" value="P-loop containing nucleoside triphosphate hydrolases"/>
    <property type="match status" value="1"/>
</dbReference>
<evidence type="ECO:0000256" key="1">
    <source>
        <dbReference type="ARBA" id="ARBA00022741"/>
    </source>
</evidence>
<dbReference type="Pfam" id="PF13401">
    <property type="entry name" value="AAA_22"/>
    <property type="match status" value="1"/>
</dbReference>
<dbReference type="GO" id="GO:0005524">
    <property type="term" value="F:ATP binding"/>
    <property type="evidence" value="ECO:0007669"/>
    <property type="project" value="UniProtKB-KW"/>
</dbReference>
<dbReference type="PANTHER" id="PTHR16305">
    <property type="entry name" value="TESTICULAR SOLUBLE ADENYLYL CYCLASE"/>
    <property type="match status" value="1"/>
</dbReference>
<reference evidence="4 5" key="1">
    <citation type="submission" date="2020-03" db="EMBL/GenBank/DDBJ databases">
        <title>Propioniciclava sp. nov., isolated from Hydrophilus acuminatus.</title>
        <authorList>
            <person name="Hyun D.-W."/>
            <person name="Bae J.-W."/>
        </authorList>
    </citation>
    <scope>NUCLEOTIDE SEQUENCE [LARGE SCALE GENOMIC DNA]</scope>
    <source>
        <strain evidence="4 5">HDW11</strain>
    </source>
</reference>
<evidence type="ECO:0000259" key="3">
    <source>
        <dbReference type="Pfam" id="PF13401"/>
    </source>
</evidence>
<keyword evidence="5" id="KW-1185">Reference proteome</keyword>
<dbReference type="AlphaFoldDB" id="A0A6G7Y4S5"/>
<dbReference type="InterPro" id="IPR049945">
    <property type="entry name" value="AAA_22"/>
</dbReference>
<dbReference type="Proteomes" id="UP000501058">
    <property type="component" value="Chromosome"/>
</dbReference>
<dbReference type="GO" id="GO:0005737">
    <property type="term" value="C:cytoplasm"/>
    <property type="evidence" value="ECO:0007669"/>
    <property type="project" value="TreeGrafter"/>
</dbReference>
<dbReference type="KEGG" id="prv:G7070_05425"/>
<dbReference type="GO" id="GO:0004016">
    <property type="term" value="F:adenylate cyclase activity"/>
    <property type="evidence" value="ECO:0007669"/>
    <property type="project" value="TreeGrafter"/>
</dbReference>